<dbReference type="SUPFAM" id="SSF49503">
    <property type="entry name" value="Cupredoxins"/>
    <property type="match status" value="3"/>
</dbReference>
<dbReference type="EMBL" id="JAIXMP010000021">
    <property type="protein sequence ID" value="KAI9256617.1"/>
    <property type="molecule type" value="Genomic_DNA"/>
</dbReference>
<dbReference type="InterPro" id="IPR044130">
    <property type="entry name" value="CuRO_2_Fet3-like"/>
</dbReference>
<dbReference type="CDD" id="cd13877">
    <property type="entry name" value="CuRO_2_Fet3p_like"/>
    <property type="match status" value="1"/>
</dbReference>
<evidence type="ECO:0000313" key="11">
    <source>
        <dbReference type="EMBL" id="KAI9256617.1"/>
    </source>
</evidence>
<dbReference type="GO" id="GO:0010106">
    <property type="term" value="P:cellular response to iron ion starvation"/>
    <property type="evidence" value="ECO:0007669"/>
    <property type="project" value="TreeGrafter"/>
</dbReference>
<dbReference type="InterPro" id="IPR033138">
    <property type="entry name" value="Cu_oxidase_CS"/>
</dbReference>
<evidence type="ECO:0000256" key="6">
    <source>
        <dbReference type="SAM" id="MobiDB-lite"/>
    </source>
</evidence>
<evidence type="ECO:0000256" key="5">
    <source>
        <dbReference type="ARBA" id="ARBA00023008"/>
    </source>
</evidence>
<evidence type="ECO:0000256" key="3">
    <source>
        <dbReference type="ARBA" id="ARBA00022729"/>
    </source>
</evidence>
<evidence type="ECO:0000259" key="8">
    <source>
        <dbReference type="Pfam" id="PF00394"/>
    </source>
</evidence>
<feature type="domain" description="Plastocyanin-like" evidence="8">
    <location>
        <begin position="154"/>
        <end position="276"/>
    </location>
</feature>
<proteinExistence type="inferred from homology"/>
<dbReference type="Pfam" id="PF00394">
    <property type="entry name" value="Cu-oxidase"/>
    <property type="match status" value="1"/>
</dbReference>
<comment type="similarity">
    <text evidence="1">Belongs to the multicopper oxidase family.</text>
</comment>
<feature type="domain" description="Plastocyanin-like" evidence="9">
    <location>
        <begin position="374"/>
        <end position="496"/>
    </location>
</feature>
<dbReference type="InterPro" id="IPR011706">
    <property type="entry name" value="Cu-oxidase_C"/>
</dbReference>
<dbReference type="GO" id="GO:0004322">
    <property type="term" value="F:ferroxidase activity"/>
    <property type="evidence" value="ECO:0007669"/>
    <property type="project" value="TreeGrafter"/>
</dbReference>
<dbReference type="PANTHER" id="PTHR11709">
    <property type="entry name" value="MULTI-COPPER OXIDASE"/>
    <property type="match status" value="1"/>
</dbReference>
<reference evidence="11" key="1">
    <citation type="journal article" date="2022" name="IScience">
        <title>Evolution of zygomycete secretomes and the origins of terrestrial fungal ecologies.</title>
        <authorList>
            <person name="Chang Y."/>
            <person name="Wang Y."/>
            <person name="Mondo S."/>
            <person name="Ahrendt S."/>
            <person name="Andreopoulos W."/>
            <person name="Barry K."/>
            <person name="Beard J."/>
            <person name="Benny G.L."/>
            <person name="Blankenship S."/>
            <person name="Bonito G."/>
            <person name="Cuomo C."/>
            <person name="Desiro A."/>
            <person name="Gervers K.A."/>
            <person name="Hundley H."/>
            <person name="Kuo A."/>
            <person name="LaButti K."/>
            <person name="Lang B.F."/>
            <person name="Lipzen A."/>
            <person name="O'Donnell K."/>
            <person name="Pangilinan J."/>
            <person name="Reynolds N."/>
            <person name="Sandor L."/>
            <person name="Smith M.E."/>
            <person name="Tsang A."/>
            <person name="Grigoriev I.V."/>
            <person name="Stajich J.E."/>
            <person name="Spatafora J.W."/>
        </authorList>
    </citation>
    <scope>NUCLEOTIDE SEQUENCE</scope>
    <source>
        <strain evidence="11">RSA 2281</strain>
    </source>
</reference>
<dbReference type="Pfam" id="PF07731">
    <property type="entry name" value="Cu-oxidase_2"/>
    <property type="match status" value="1"/>
</dbReference>
<dbReference type="InterPro" id="IPR002355">
    <property type="entry name" value="Cu_oxidase_Cu_BS"/>
</dbReference>
<keyword evidence="12" id="KW-1185">Reference proteome</keyword>
<keyword evidence="4" id="KW-0560">Oxidoreductase</keyword>
<name>A0AAD5K6A2_9FUNG</name>
<protein>
    <submittedName>
        <fullName evidence="11">Multicopper oxidase-domain-containing protein</fullName>
    </submittedName>
</protein>
<evidence type="ECO:0000259" key="10">
    <source>
        <dbReference type="Pfam" id="PF07732"/>
    </source>
</evidence>
<feature type="domain" description="Plastocyanin-like" evidence="10">
    <location>
        <begin position="29"/>
        <end position="144"/>
    </location>
</feature>
<keyword evidence="5" id="KW-0186">Copper</keyword>
<evidence type="ECO:0000256" key="2">
    <source>
        <dbReference type="ARBA" id="ARBA00022723"/>
    </source>
</evidence>
<dbReference type="GO" id="GO:0033215">
    <property type="term" value="P:reductive iron assimilation"/>
    <property type="evidence" value="ECO:0007669"/>
    <property type="project" value="TreeGrafter"/>
</dbReference>
<dbReference type="InterPro" id="IPR008972">
    <property type="entry name" value="Cupredoxin"/>
</dbReference>
<feature type="region of interest" description="Disordered" evidence="6">
    <location>
        <begin position="528"/>
        <end position="550"/>
    </location>
</feature>
<evidence type="ECO:0000313" key="12">
    <source>
        <dbReference type="Proteomes" id="UP001209540"/>
    </source>
</evidence>
<comment type="caution">
    <text evidence="11">The sequence shown here is derived from an EMBL/GenBank/DDBJ whole genome shotgun (WGS) entry which is preliminary data.</text>
</comment>
<dbReference type="Gene3D" id="2.60.40.420">
    <property type="entry name" value="Cupredoxins - blue copper proteins"/>
    <property type="match status" value="3"/>
</dbReference>
<dbReference type="GO" id="GO:0005507">
    <property type="term" value="F:copper ion binding"/>
    <property type="evidence" value="ECO:0007669"/>
    <property type="project" value="InterPro"/>
</dbReference>
<dbReference type="PROSITE" id="PS00079">
    <property type="entry name" value="MULTICOPPER_OXIDASE1"/>
    <property type="match status" value="2"/>
</dbReference>
<dbReference type="InterPro" id="IPR011707">
    <property type="entry name" value="Cu-oxidase-like_N"/>
</dbReference>
<feature type="compositionally biased region" description="Basic and acidic residues" evidence="6">
    <location>
        <begin position="541"/>
        <end position="550"/>
    </location>
</feature>
<gene>
    <name evidence="11" type="ORF">BDA99DRAFT_552401</name>
</gene>
<feature type="signal peptide" evidence="7">
    <location>
        <begin position="1"/>
        <end position="20"/>
    </location>
</feature>
<dbReference type="InterPro" id="IPR045087">
    <property type="entry name" value="Cu-oxidase_fam"/>
</dbReference>
<dbReference type="GO" id="GO:0033573">
    <property type="term" value="C:high-affinity iron permease complex"/>
    <property type="evidence" value="ECO:0007669"/>
    <property type="project" value="TreeGrafter"/>
</dbReference>
<evidence type="ECO:0000256" key="1">
    <source>
        <dbReference type="ARBA" id="ARBA00010609"/>
    </source>
</evidence>
<keyword evidence="2" id="KW-0479">Metal-binding</keyword>
<reference evidence="11" key="2">
    <citation type="submission" date="2023-02" db="EMBL/GenBank/DDBJ databases">
        <authorList>
            <consortium name="DOE Joint Genome Institute"/>
            <person name="Mondo S.J."/>
            <person name="Chang Y."/>
            <person name="Wang Y."/>
            <person name="Ahrendt S."/>
            <person name="Andreopoulos W."/>
            <person name="Barry K."/>
            <person name="Beard J."/>
            <person name="Benny G.L."/>
            <person name="Blankenship S."/>
            <person name="Bonito G."/>
            <person name="Cuomo C."/>
            <person name="Desiro A."/>
            <person name="Gervers K.A."/>
            <person name="Hundley H."/>
            <person name="Kuo A."/>
            <person name="LaButti K."/>
            <person name="Lang B.F."/>
            <person name="Lipzen A."/>
            <person name="O'Donnell K."/>
            <person name="Pangilinan J."/>
            <person name="Reynolds N."/>
            <person name="Sandor L."/>
            <person name="Smith M.W."/>
            <person name="Tsang A."/>
            <person name="Grigoriev I.V."/>
            <person name="Stajich J.E."/>
            <person name="Spatafora J.W."/>
        </authorList>
    </citation>
    <scope>NUCLEOTIDE SEQUENCE</scope>
    <source>
        <strain evidence="11">RSA 2281</strain>
    </source>
</reference>
<dbReference type="PROSITE" id="PS00080">
    <property type="entry name" value="MULTICOPPER_OXIDASE2"/>
    <property type="match status" value="1"/>
</dbReference>
<evidence type="ECO:0000256" key="4">
    <source>
        <dbReference type="ARBA" id="ARBA00023002"/>
    </source>
</evidence>
<dbReference type="PANTHER" id="PTHR11709:SF361">
    <property type="entry name" value="IRON TRANSPORT MULTICOPPER OXIDASE FET3"/>
    <property type="match status" value="1"/>
</dbReference>
<feature type="chain" id="PRO_5042092865" evidence="7">
    <location>
        <begin position="21"/>
        <end position="550"/>
    </location>
</feature>
<dbReference type="Pfam" id="PF07732">
    <property type="entry name" value="Cu-oxidase_3"/>
    <property type="match status" value="1"/>
</dbReference>
<sequence length="550" mass="62727">MHWVRILSSLAFLLTPVVQSKIVELDWDITYTTANPDGLLERQVIGVNGKWPIPYIEADKGDIIRINAHNSLDWVTNLHGHGLHYNGTGDQDGAMMITECGIAPGDSRTYEYHTEQSGTFWIHSHIQGQYMDGLRTAMILHDPEDPYQGRYDDEFTVTISDWYHNDSRVNTEWFLSKENLDAVEPVPQSAVIGDQLKPKYYFEPGKTYRLRLINMSGFVTFYFSIDGHDFDIIEVDGEYTQQYNTKSVYLTPAQRMSILVKAKHSKKLNYNMHFDMDTEHFDYLPKDLQLGYTAPIYYDEMKDKFAPSEDIGTKSTFDDFNLRSLENSYAVEPDRQFNFTVEQQVTTDGLNRGMVNRVPFIAPLTPVLFSELTTGELANDPRVYGPQSNAYVTENLEMVEVVINNYDDDAHPFHLHGHTFQVIARNTEKKQRYDGINKVGKWNLDSPVRRDTVRVDGDGFVVLRYRSDNPGAWFFHCHIEWHAISGMAVVMVENPDQTQQTMPVDSTLAEQCVQQGYFASGNGAGKEGLDLSGAPSGIYLPKDKPITDED</sequence>
<dbReference type="AlphaFoldDB" id="A0AAD5K6A2"/>
<dbReference type="InterPro" id="IPR001117">
    <property type="entry name" value="Cu-oxidase_2nd"/>
</dbReference>
<evidence type="ECO:0000259" key="9">
    <source>
        <dbReference type="Pfam" id="PF07731"/>
    </source>
</evidence>
<organism evidence="11 12">
    <name type="scientific">Phascolomyces articulosus</name>
    <dbReference type="NCBI Taxonomy" id="60185"/>
    <lineage>
        <taxon>Eukaryota</taxon>
        <taxon>Fungi</taxon>
        <taxon>Fungi incertae sedis</taxon>
        <taxon>Mucoromycota</taxon>
        <taxon>Mucoromycotina</taxon>
        <taxon>Mucoromycetes</taxon>
        <taxon>Mucorales</taxon>
        <taxon>Lichtheimiaceae</taxon>
        <taxon>Phascolomyces</taxon>
    </lineage>
</organism>
<evidence type="ECO:0000256" key="7">
    <source>
        <dbReference type="SAM" id="SignalP"/>
    </source>
</evidence>
<accession>A0AAD5K6A2</accession>
<keyword evidence="3 7" id="KW-0732">Signal</keyword>
<dbReference type="Proteomes" id="UP001209540">
    <property type="component" value="Unassembled WGS sequence"/>
</dbReference>